<dbReference type="PANTHER" id="PTHR28106:SF1">
    <property type="entry name" value="MITOCHONDRIAL ATPASE COMPLEX SUBUNIT ATP10"/>
    <property type="match status" value="1"/>
</dbReference>
<evidence type="ECO:0000256" key="1">
    <source>
        <dbReference type="SAM" id="MobiDB-lite"/>
    </source>
</evidence>
<proteinExistence type="predicted"/>
<comment type="caution">
    <text evidence="2">The sequence shown here is derived from an EMBL/GenBank/DDBJ whole genome shotgun (WGS) entry which is preliminary data.</text>
</comment>
<dbReference type="EMBL" id="JADGJW010000292">
    <property type="protein sequence ID" value="KAJ3220545.1"/>
    <property type="molecule type" value="Genomic_DNA"/>
</dbReference>
<organism evidence="2 3">
    <name type="scientific">Clydaea vesicula</name>
    <dbReference type="NCBI Taxonomy" id="447962"/>
    <lineage>
        <taxon>Eukaryota</taxon>
        <taxon>Fungi</taxon>
        <taxon>Fungi incertae sedis</taxon>
        <taxon>Chytridiomycota</taxon>
        <taxon>Chytridiomycota incertae sedis</taxon>
        <taxon>Chytridiomycetes</taxon>
        <taxon>Lobulomycetales</taxon>
        <taxon>Lobulomycetaceae</taxon>
        <taxon>Clydaea</taxon>
    </lineage>
</organism>
<dbReference type="GO" id="GO:0005743">
    <property type="term" value="C:mitochondrial inner membrane"/>
    <property type="evidence" value="ECO:0007669"/>
    <property type="project" value="TreeGrafter"/>
</dbReference>
<dbReference type="Pfam" id="PF05176">
    <property type="entry name" value="ATP-synt_10"/>
    <property type="match status" value="1"/>
</dbReference>
<dbReference type="AlphaFoldDB" id="A0AAD5Y0E2"/>
<name>A0AAD5Y0E2_9FUNG</name>
<sequence>MQNRTLIRLLSSKTNSKSYLPPALDFETTFNTNFNKSSEKKFSKEKNSTTKKNNDTPPKKKDDDEKNLNFFQRFDKRLKDKAAEIRSQQGQRPTGYLYRLEDRLKEQSSKKLAESKDKRKMELKARMDKFFDDDAIKMQREVLLKKAFTKGYFADAKEVAVKGDKFWEAPKVLNSLPTAKQMIKLDCITLAKNKVELSALAKGKVSLVTFFFNAFGEPHVKSYVDPFLEKYEKHTDTQLIQVHVEETWTKVPFLKMLLPLVRKKIPVNRHDNYLLNYEDIEEIRSPIGLTNKLLGWVNLVDSRGFIRWQAHGPATKGEIESLLKNVELLLNDKKASLKIK</sequence>
<keyword evidence="3" id="KW-1185">Reference proteome</keyword>
<dbReference type="PANTHER" id="PTHR28106">
    <property type="entry name" value="MITOCHONDRIAL ATPASE COMPLEX SUBUNIT ATP10"/>
    <property type="match status" value="1"/>
</dbReference>
<dbReference type="GO" id="GO:0033615">
    <property type="term" value="P:mitochondrial proton-transporting ATP synthase complex assembly"/>
    <property type="evidence" value="ECO:0007669"/>
    <property type="project" value="TreeGrafter"/>
</dbReference>
<dbReference type="InterPro" id="IPR007849">
    <property type="entry name" value="ATP10"/>
</dbReference>
<protein>
    <submittedName>
        <fullName evidence="2">Mitochondrial ATPase complex subunit atp10</fullName>
    </submittedName>
</protein>
<reference evidence="2" key="1">
    <citation type="submission" date="2020-05" db="EMBL/GenBank/DDBJ databases">
        <title>Phylogenomic resolution of chytrid fungi.</title>
        <authorList>
            <person name="Stajich J.E."/>
            <person name="Amses K."/>
            <person name="Simmons R."/>
            <person name="Seto K."/>
            <person name="Myers J."/>
            <person name="Bonds A."/>
            <person name="Quandt C.A."/>
            <person name="Barry K."/>
            <person name="Liu P."/>
            <person name="Grigoriev I."/>
            <person name="Longcore J.E."/>
            <person name="James T.Y."/>
        </authorList>
    </citation>
    <scope>NUCLEOTIDE SEQUENCE</scope>
    <source>
        <strain evidence="2">JEL0476</strain>
    </source>
</reference>
<evidence type="ECO:0000313" key="2">
    <source>
        <dbReference type="EMBL" id="KAJ3220545.1"/>
    </source>
</evidence>
<accession>A0AAD5Y0E2</accession>
<feature type="region of interest" description="Disordered" evidence="1">
    <location>
        <begin position="37"/>
        <end position="67"/>
    </location>
</feature>
<dbReference type="Proteomes" id="UP001211065">
    <property type="component" value="Unassembled WGS sequence"/>
</dbReference>
<gene>
    <name evidence="2" type="primary">ATP10</name>
    <name evidence="2" type="ORF">HK099_004211</name>
</gene>
<evidence type="ECO:0000313" key="3">
    <source>
        <dbReference type="Proteomes" id="UP001211065"/>
    </source>
</evidence>